<reference evidence="1" key="1">
    <citation type="journal article" date="2015" name="Nature">
        <title>Complex archaea that bridge the gap between prokaryotes and eukaryotes.</title>
        <authorList>
            <person name="Spang A."/>
            <person name="Saw J.H."/>
            <person name="Jorgensen S.L."/>
            <person name="Zaremba-Niedzwiedzka K."/>
            <person name="Martijn J."/>
            <person name="Lind A.E."/>
            <person name="van Eijk R."/>
            <person name="Schleper C."/>
            <person name="Guy L."/>
            <person name="Ettema T.J."/>
        </authorList>
    </citation>
    <scope>NUCLEOTIDE SEQUENCE</scope>
</reference>
<accession>A0A0F9J937</accession>
<proteinExistence type="predicted"/>
<name>A0A0F9J937_9ZZZZ</name>
<evidence type="ECO:0000313" key="1">
    <source>
        <dbReference type="EMBL" id="KKL95652.1"/>
    </source>
</evidence>
<dbReference type="AlphaFoldDB" id="A0A0F9J937"/>
<organism evidence="1">
    <name type="scientific">marine sediment metagenome</name>
    <dbReference type="NCBI Taxonomy" id="412755"/>
    <lineage>
        <taxon>unclassified sequences</taxon>
        <taxon>metagenomes</taxon>
        <taxon>ecological metagenomes</taxon>
    </lineage>
</organism>
<sequence length="57" mass="6574">MEMSKEQKAGCWDMMTRAIGEMIEKLSESNLKDLTQMVQELMEATERVVKEISCSMN</sequence>
<comment type="caution">
    <text evidence="1">The sequence shown here is derived from an EMBL/GenBank/DDBJ whole genome shotgun (WGS) entry which is preliminary data.</text>
</comment>
<protein>
    <submittedName>
        <fullName evidence="1">Uncharacterized protein</fullName>
    </submittedName>
</protein>
<gene>
    <name evidence="1" type="ORF">LCGC14_1852450</name>
</gene>
<dbReference type="EMBL" id="LAZR01018623">
    <property type="protein sequence ID" value="KKL95652.1"/>
    <property type="molecule type" value="Genomic_DNA"/>
</dbReference>